<evidence type="ECO:0000256" key="1">
    <source>
        <dbReference type="SAM" id="MobiDB-lite"/>
    </source>
</evidence>
<feature type="compositionally biased region" description="Basic and acidic residues" evidence="1">
    <location>
        <begin position="230"/>
        <end position="240"/>
    </location>
</feature>
<comment type="caution">
    <text evidence="3">The sequence shown here is derived from an EMBL/GenBank/DDBJ whole genome shotgun (WGS) entry which is preliminary data.</text>
</comment>
<evidence type="ECO:0000313" key="3">
    <source>
        <dbReference type="EMBL" id="KAG6295394.1"/>
    </source>
</evidence>
<dbReference type="GO" id="GO:0005634">
    <property type="term" value="C:nucleus"/>
    <property type="evidence" value="ECO:0007669"/>
    <property type="project" value="TreeGrafter"/>
</dbReference>
<keyword evidence="4" id="KW-1185">Reference proteome</keyword>
<dbReference type="InterPro" id="IPR026907">
    <property type="entry name" value="GCIP-like"/>
</dbReference>
<evidence type="ECO:0000259" key="2">
    <source>
        <dbReference type="Pfam" id="PF13324"/>
    </source>
</evidence>
<feature type="region of interest" description="Disordered" evidence="1">
    <location>
        <begin position="208"/>
        <end position="242"/>
    </location>
</feature>
<dbReference type="PANTHER" id="PTHR15492:SF1">
    <property type="entry name" value="CYCLIN-D1-BINDING PROTEIN 1"/>
    <property type="match status" value="1"/>
</dbReference>
<dbReference type="AlphaFoldDB" id="A0A9P7QIV2"/>
<sequence>MAPHHPDTSLQTLDTLIQTASTLLTQLQSVLSELTRSKPSAHQHASPIDPPLNALSLAHDSATLIRAHGTKISLLIINEPFTPSALCTVLRELIAEPIPGLASAAEACTPAQYTSVVSQEVAFKAQRVLSELHALVQKIPSNGKILPAGKSRDGFTAGGTKGSLPATGLLWAACDEVIRLSELGVGGILAKKVAQWRDTLCDIMEELKEWGEEEPDDEDEDEDEDEHEDEGGHDGVDHITTDLSTTSLSPQALLDQLMNSQQAIPKADPHRIRPRLETSLQRLRLVTLLYQALTKHRLKKLPAFPLAVPAAPEASSDTDTNTNTNTNTIPARLDEMASLLGTLPDRFGDLAGALYELDPEEVDRVMGRCFDDAVAAGELVLMNWEGGRDVFSEWVARFQGEVMKEVVVDGLA</sequence>
<evidence type="ECO:0000313" key="4">
    <source>
        <dbReference type="Proteomes" id="UP000707071"/>
    </source>
</evidence>
<dbReference type="InterPro" id="IPR049317">
    <property type="entry name" value="GCIP-like_N"/>
</dbReference>
<dbReference type="Pfam" id="PF13324">
    <property type="entry name" value="GCIP_N"/>
    <property type="match status" value="1"/>
</dbReference>
<dbReference type="Proteomes" id="UP000707071">
    <property type="component" value="Unassembled WGS sequence"/>
</dbReference>
<feature type="domain" description="Cyclin-D1-binding protein 1-like N-terminal" evidence="2">
    <location>
        <begin position="61"/>
        <end position="212"/>
    </location>
</feature>
<reference evidence="3 4" key="1">
    <citation type="journal article" date="2020" name="bioRxiv">
        <title>Whole genome comparisons of ergot fungi reveals the divergence and evolution of species within the genus Claviceps are the result of varying mechanisms driving genome evolution and host range expansion.</title>
        <authorList>
            <person name="Wyka S.A."/>
            <person name="Mondo S.J."/>
            <person name="Liu M."/>
            <person name="Dettman J."/>
            <person name="Nalam V."/>
            <person name="Broders K.D."/>
        </authorList>
    </citation>
    <scope>NUCLEOTIDE SEQUENCE [LARGE SCALE GENOMIC DNA]</scope>
    <source>
        <strain evidence="3 4">Clav52</strain>
    </source>
</reference>
<accession>A0A9P7QIV2</accession>
<proteinExistence type="predicted"/>
<organism evidence="3 4">
    <name type="scientific">Claviceps aff. purpurea</name>
    <dbReference type="NCBI Taxonomy" id="1967640"/>
    <lineage>
        <taxon>Eukaryota</taxon>
        <taxon>Fungi</taxon>
        <taxon>Dikarya</taxon>
        <taxon>Ascomycota</taxon>
        <taxon>Pezizomycotina</taxon>
        <taxon>Sordariomycetes</taxon>
        <taxon>Hypocreomycetidae</taxon>
        <taxon>Hypocreales</taxon>
        <taxon>Clavicipitaceae</taxon>
        <taxon>Claviceps</taxon>
    </lineage>
</organism>
<dbReference type="PANTHER" id="PTHR15492">
    <property type="entry name" value="CYCLIN D1-BINDING PROTEIN 1"/>
    <property type="match status" value="1"/>
</dbReference>
<name>A0A9P7QIV2_9HYPO</name>
<feature type="compositionally biased region" description="Acidic residues" evidence="1">
    <location>
        <begin position="211"/>
        <end position="229"/>
    </location>
</feature>
<gene>
    <name evidence="3" type="ORF">E4U09_002189</name>
</gene>
<protein>
    <recommendedName>
        <fullName evidence="2">Cyclin-D1-binding protein 1-like N-terminal domain-containing protein</fullName>
    </recommendedName>
</protein>
<dbReference type="EMBL" id="SRRH01000194">
    <property type="protein sequence ID" value="KAG6295394.1"/>
    <property type="molecule type" value="Genomic_DNA"/>
</dbReference>